<keyword evidence="4" id="KW-0408">Iron</keyword>
<keyword evidence="2" id="KW-0949">S-adenosyl-L-methionine</keyword>
<organism evidence="7 8">
    <name type="scientific">Marinicella sediminis</name>
    <dbReference type="NCBI Taxonomy" id="1792834"/>
    <lineage>
        <taxon>Bacteria</taxon>
        <taxon>Pseudomonadati</taxon>
        <taxon>Pseudomonadota</taxon>
        <taxon>Gammaproteobacteria</taxon>
        <taxon>Lysobacterales</taxon>
        <taxon>Marinicellaceae</taxon>
        <taxon>Marinicella</taxon>
    </lineage>
</organism>
<accession>A0ABV7JBG3</accession>
<dbReference type="PROSITE" id="PS51918">
    <property type="entry name" value="RADICAL_SAM"/>
    <property type="match status" value="1"/>
</dbReference>
<feature type="domain" description="Radical SAM core" evidence="6">
    <location>
        <begin position="414"/>
        <end position="640"/>
    </location>
</feature>
<dbReference type="SMART" id="SM00729">
    <property type="entry name" value="Elp3"/>
    <property type="match status" value="1"/>
</dbReference>
<proteinExistence type="predicted"/>
<sequence length="834" mass="95305">MIFNQDFMILSRKDQLLVSQISGGVQPLLIHEPDVLLLSYFFQEQDPQQAADAFFNHPWVRRWIPQLQLNGVQQRLQQFQQAGLFQPSHYGNRSVNPVPLTLSDDTQCSLPAELAMSTHAALSIHDQGFFACAGLDPTPYLLPTSWAILMLAFGDGKPVDAVLDERAFILEEPAEQVLKTLYQKGFLIRRKKAGQAVEQLAQFAEVKPQGPVESWQDLQPDGRIPVYFVPHMENHFPLALGIIYSALQNHQEGVLLDRFQLIPITFLNPNDLLNGPYRKFGTGVWLFSNYMWSMDVNLQVSQAIKNHDQRNLTIHGGPSTPEYKQASADFMAANRSVDVSVHGEGEVAITEIFAHIIKSAEGEVTYDQPLLSEITGITFRDKLNQGLIRTAGRKRMAAPDEVPSPYLAGLFDGYQGRVEAAIIESNRGCPFGCTFCDWGSATNQKVRKFDLDRVKDEIEWIGRNKVRVIWIADANFGLYDRDIELSQFIVDTKQKYGFPQEVVVNYTKNSTWRLVEIIKIFTAGGIISQGIISIQTTDEKTLEVINRKNIKTEKYDELTKVFYDLKLPLSTDLMIGLPGITVEAFNNDLQRYIDMDVSVKAYPTQLLPNSPMADPDYIEKYQIKTDEQDFVISSYSFTEEDLQWMKGMYQVYTMADGYSLLRYVIRYLQWEHNIRAIDFLQDLVRHVRQHPSQFPQITWAMRYFNQEKSMPGGWTMFYQQVADYIRMACGIHADSGLNTILRVNQLCMPDDTVSYPLQVQLEHDFTAYFTARTSQAAHKDKPLTDYPPAKFHVSDPNSMVSIDLDYLQYDSHQYFWELHSEVARPKSVSEFADG</sequence>
<dbReference type="Proteomes" id="UP001595533">
    <property type="component" value="Unassembled WGS sequence"/>
</dbReference>
<dbReference type="InterPro" id="IPR006638">
    <property type="entry name" value="Elp3/MiaA/NifB-like_rSAM"/>
</dbReference>
<keyword evidence="5" id="KW-0411">Iron-sulfur</keyword>
<dbReference type="SFLD" id="SFLDS00029">
    <property type="entry name" value="Radical_SAM"/>
    <property type="match status" value="1"/>
</dbReference>
<evidence type="ECO:0000313" key="8">
    <source>
        <dbReference type="Proteomes" id="UP001595533"/>
    </source>
</evidence>
<evidence type="ECO:0000313" key="7">
    <source>
        <dbReference type="EMBL" id="MFC3192777.1"/>
    </source>
</evidence>
<dbReference type="Pfam" id="PF04055">
    <property type="entry name" value="Radical_SAM"/>
    <property type="match status" value="1"/>
</dbReference>
<evidence type="ECO:0000256" key="3">
    <source>
        <dbReference type="ARBA" id="ARBA00022723"/>
    </source>
</evidence>
<dbReference type="InterPro" id="IPR023404">
    <property type="entry name" value="rSAM_horseshoe"/>
</dbReference>
<keyword evidence="8" id="KW-1185">Reference proteome</keyword>
<evidence type="ECO:0000256" key="1">
    <source>
        <dbReference type="ARBA" id="ARBA00001966"/>
    </source>
</evidence>
<dbReference type="SFLD" id="SFLDG01082">
    <property type="entry name" value="B12-binding_domain_containing"/>
    <property type="match status" value="1"/>
</dbReference>
<dbReference type="SUPFAM" id="SSF102114">
    <property type="entry name" value="Radical SAM enzymes"/>
    <property type="match status" value="1"/>
</dbReference>
<evidence type="ECO:0000256" key="5">
    <source>
        <dbReference type="ARBA" id="ARBA00023014"/>
    </source>
</evidence>
<comment type="caution">
    <text evidence="7">The sequence shown here is derived from an EMBL/GenBank/DDBJ whole genome shotgun (WGS) entry which is preliminary data.</text>
</comment>
<dbReference type="RefSeq" id="WP_077409456.1">
    <property type="nucleotide sequence ID" value="NZ_JBHRTS010000001.1"/>
</dbReference>
<dbReference type="InterPro" id="IPR007197">
    <property type="entry name" value="rSAM"/>
</dbReference>
<dbReference type="PANTHER" id="PTHR43409">
    <property type="entry name" value="ANAEROBIC MAGNESIUM-PROTOPORPHYRIN IX MONOMETHYL ESTER CYCLASE-RELATED"/>
    <property type="match status" value="1"/>
</dbReference>
<reference evidence="8" key="1">
    <citation type="journal article" date="2019" name="Int. J. Syst. Evol. Microbiol.">
        <title>The Global Catalogue of Microorganisms (GCM) 10K type strain sequencing project: providing services to taxonomists for standard genome sequencing and annotation.</title>
        <authorList>
            <consortium name="The Broad Institute Genomics Platform"/>
            <consortium name="The Broad Institute Genome Sequencing Center for Infectious Disease"/>
            <person name="Wu L."/>
            <person name="Ma J."/>
        </authorList>
    </citation>
    <scope>NUCLEOTIDE SEQUENCE [LARGE SCALE GENOMIC DNA]</scope>
    <source>
        <strain evidence="8">KCTC 42953</strain>
    </source>
</reference>
<gene>
    <name evidence="7" type="ORF">ACFODZ_00860</name>
</gene>
<dbReference type="InterPro" id="IPR058240">
    <property type="entry name" value="rSAM_sf"/>
</dbReference>
<dbReference type="InterPro" id="IPR051198">
    <property type="entry name" value="BchE-like"/>
</dbReference>
<evidence type="ECO:0000259" key="6">
    <source>
        <dbReference type="PROSITE" id="PS51918"/>
    </source>
</evidence>
<dbReference type="PANTHER" id="PTHR43409:SF16">
    <property type="entry name" value="SLR0320 PROTEIN"/>
    <property type="match status" value="1"/>
</dbReference>
<dbReference type="Gene3D" id="3.80.30.20">
    <property type="entry name" value="tm_1862 like domain"/>
    <property type="match status" value="1"/>
</dbReference>
<dbReference type="EMBL" id="JBHRTS010000001">
    <property type="protein sequence ID" value="MFC3192777.1"/>
    <property type="molecule type" value="Genomic_DNA"/>
</dbReference>
<name>A0ABV7JBG3_9GAMM</name>
<protein>
    <submittedName>
        <fullName evidence="7">B12-binding domain-containing radical SAM protein</fullName>
    </submittedName>
</protein>
<evidence type="ECO:0000256" key="2">
    <source>
        <dbReference type="ARBA" id="ARBA00022691"/>
    </source>
</evidence>
<comment type="cofactor">
    <cofactor evidence="1">
        <name>[4Fe-4S] cluster</name>
        <dbReference type="ChEBI" id="CHEBI:49883"/>
    </cofactor>
</comment>
<keyword evidence="3" id="KW-0479">Metal-binding</keyword>
<evidence type="ECO:0000256" key="4">
    <source>
        <dbReference type="ARBA" id="ARBA00023004"/>
    </source>
</evidence>